<dbReference type="InterPro" id="IPR006143">
    <property type="entry name" value="RND_pump_MFP"/>
</dbReference>
<organism evidence="4 5">
    <name type="scientific">Aliidongia dinghuensis</name>
    <dbReference type="NCBI Taxonomy" id="1867774"/>
    <lineage>
        <taxon>Bacteria</taxon>
        <taxon>Pseudomonadati</taxon>
        <taxon>Pseudomonadota</taxon>
        <taxon>Alphaproteobacteria</taxon>
        <taxon>Rhodospirillales</taxon>
        <taxon>Dongiaceae</taxon>
        <taxon>Aliidongia</taxon>
    </lineage>
</organism>
<feature type="domain" description="CusB-like beta-barrel" evidence="3">
    <location>
        <begin position="190"/>
        <end position="257"/>
    </location>
</feature>
<dbReference type="Pfam" id="PF25954">
    <property type="entry name" value="Beta-barrel_RND_2"/>
    <property type="match status" value="1"/>
</dbReference>
<dbReference type="Gene3D" id="2.40.30.170">
    <property type="match status" value="1"/>
</dbReference>
<comment type="caution">
    <text evidence="4">The sequence shown here is derived from an EMBL/GenBank/DDBJ whole genome shotgun (WGS) entry which is preliminary data.</text>
</comment>
<evidence type="ECO:0000259" key="3">
    <source>
        <dbReference type="Pfam" id="PF25954"/>
    </source>
</evidence>
<reference evidence="4" key="2">
    <citation type="submission" date="2020-09" db="EMBL/GenBank/DDBJ databases">
        <authorList>
            <person name="Sun Q."/>
            <person name="Zhou Y."/>
        </authorList>
    </citation>
    <scope>NUCLEOTIDE SEQUENCE</scope>
    <source>
        <strain evidence="4">CGMCC 1.15725</strain>
    </source>
</reference>
<dbReference type="NCBIfam" id="TIGR01730">
    <property type="entry name" value="RND_mfp"/>
    <property type="match status" value="1"/>
</dbReference>
<feature type="signal peptide" evidence="2">
    <location>
        <begin position="1"/>
        <end position="27"/>
    </location>
</feature>
<feature type="chain" id="PRO_5035176785" description="CusB-like beta-barrel domain-containing protein" evidence="2">
    <location>
        <begin position="28"/>
        <end position="266"/>
    </location>
</feature>
<evidence type="ECO:0000256" key="2">
    <source>
        <dbReference type="SAM" id="SignalP"/>
    </source>
</evidence>
<dbReference type="PANTHER" id="PTHR30469">
    <property type="entry name" value="MULTIDRUG RESISTANCE PROTEIN MDTA"/>
    <property type="match status" value="1"/>
</dbReference>
<dbReference type="SUPFAM" id="SSF111369">
    <property type="entry name" value="HlyD-like secretion proteins"/>
    <property type="match status" value="1"/>
</dbReference>
<keyword evidence="5" id="KW-1185">Reference proteome</keyword>
<dbReference type="Proteomes" id="UP000646365">
    <property type="component" value="Unassembled WGS sequence"/>
</dbReference>
<evidence type="ECO:0000256" key="1">
    <source>
        <dbReference type="ARBA" id="ARBA00009477"/>
    </source>
</evidence>
<keyword evidence="2" id="KW-0732">Signal</keyword>
<gene>
    <name evidence="4" type="ORF">GCM10011611_50150</name>
</gene>
<name>A0A8J2YYN8_9PROT</name>
<protein>
    <recommendedName>
        <fullName evidence="3">CusB-like beta-barrel domain-containing protein</fullName>
    </recommendedName>
</protein>
<dbReference type="GO" id="GO:1990281">
    <property type="term" value="C:efflux pump complex"/>
    <property type="evidence" value="ECO:0007669"/>
    <property type="project" value="TreeGrafter"/>
</dbReference>
<dbReference type="GO" id="GO:0015562">
    <property type="term" value="F:efflux transmembrane transporter activity"/>
    <property type="evidence" value="ECO:0007669"/>
    <property type="project" value="TreeGrafter"/>
</dbReference>
<evidence type="ECO:0000313" key="5">
    <source>
        <dbReference type="Proteomes" id="UP000646365"/>
    </source>
</evidence>
<sequence length="266" mass="27935">MNQLLKHSVSLKVAVVAALILAGPAFAAGSDPGKPVAEPAARDIRVQVVAETSATIGAPMAGRLSQFPLKDGERFTQGQVLARFFCAEKEGALGHARALLEGKRQVFSNRQKLHNLGSSSDVEFSVAEAELQEAAADLQTAQAMVDACVVVAPFAGRVAGIFTHNFQFVGAGAPLLEILSDKDLDLELIVPSLWLTWLKPGMPFDVAIDETGQTYAAKIIRLSGKVDAISRSIKIYGKINNPADALLPGMSGRALLSPPATAAAAP</sequence>
<comment type="similarity">
    <text evidence="1">Belongs to the membrane fusion protein (MFP) (TC 8.A.1) family.</text>
</comment>
<proteinExistence type="inferred from homology"/>
<dbReference type="EMBL" id="BMJQ01000015">
    <property type="protein sequence ID" value="GGF37650.1"/>
    <property type="molecule type" value="Genomic_DNA"/>
</dbReference>
<dbReference type="PANTHER" id="PTHR30469:SF15">
    <property type="entry name" value="HLYD FAMILY OF SECRETION PROTEINS"/>
    <property type="match status" value="1"/>
</dbReference>
<dbReference type="AlphaFoldDB" id="A0A8J2YYN8"/>
<dbReference type="Gene3D" id="2.40.50.100">
    <property type="match status" value="1"/>
</dbReference>
<reference evidence="4" key="1">
    <citation type="journal article" date="2014" name="Int. J. Syst. Evol. Microbiol.">
        <title>Complete genome sequence of Corynebacterium casei LMG S-19264T (=DSM 44701T), isolated from a smear-ripened cheese.</title>
        <authorList>
            <consortium name="US DOE Joint Genome Institute (JGI-PGF)"/>
            <person name="Walter F."/>
            <person name="Albersmeier A."/>
            <person name="Kalinowski J."/>
            <person name="Ruckert C."/>
        </authorList>
    </citation>
    <scope>NUCLEOTIDE SEQUENCE</scope>
    <source>
        <strain evidence="4">CGMCC 1.15725</strain>
    </source>
</reference>
<dbReference type="InterPro" id="IPR058792">
    <property type="entry name" value="Beta-barrel_RND_2"/>
</dbReference>
<evidence type="ECO:0000313" key="4">
    <source>
        <dbReference type="EMBL" id="GGF37650.1"/>
    </source>
</evidence>
<accession>A0A8J2YYN8</accession>